<comment type="similarity">
    <text evidence="1 5">Belongs to the SecB family.</text>
</comment>
<dbReference type="PANTHER" id="PTHR36918:SF1">
    <property type="entry name" value="PROTEIN-EXPORT PROTEIN SECB"/>
    <property type="match status" value="1"/>
</dbReference>
<dbReference type="Gene3D" id="3.10.420.10">
    <property type="entry name" value="SecB-like"/>
    <property type="match status" value="1"/>
</dbReference>
<protein>
    <recommendedName>
        <fullName evidence="5">Protein-export protein SecB</fullName>
    </recommendedName>
</protein>
<proteinExistence type="inferred from homology"/>
<keyword evidence="4 5" id="KW-0811">Translocation</keyword>
<dbReference type="InterPro" id="IPR035958">
    <property type="entry name" value="SecB-like_sf"/>
</dbReference>
<dbReference type="NCBIfam" id="NF004393">
    <property type="entry name" value="PRK05751.1-4"/>
    <property type="match status" value="1"/>
</dbReference>
<dbReference type="EMBL" id="JALNMH010000001">
    <property type="protein sequence ID" value="MCK7592516.1"/>
    <property type="molecule type" value="Genomic_DNA"/>
</dbReference>
<evidence type="ECO:0000313" key="7">
    <source>
        <dbReference type="Proteomes" id="UP001431449"/>
    </source>
</evidence>
<evidence type="ECO:0000256" key="5">
    <source>
        <dbReference type="HAMAP-Rule" id="MF_00821"/>
    </source>
</evidence>
<dbReference type="PRINTS" id="PR01594">
    <property type="entry name" value="SECBCHAPRONE"/>
</dbReference>
<keyword evidence="3 5" id="KW-0653">Protein transport</keyword>
<dbReference type="Proteomes" id="UP001431449">
    <property type="component" value="Unassembled WGS sequence"/>
</dbReference>
<dbReference type="SUPFAM" id="SSF54611">
    <property type="entry name" value="SecB-like"/>
    <property type="match status" value="1"/>
</dbReference>
<sequence length="171" mass="18537">MTDSAANGAAPQGQPQAQIVLQKLYTKDVSFEAPGAPQIFQEEGQTNLQLNMAQKVGTLAENVYEVVLTITLTCTLGEKTAYLAEVQQAGIFGIAGFEQRNLEAILSTYCPNVLFPYARQAISELIQNGGFPPYLLQPINFEQIYAEQLRRRAAQQAEGQNAASDQPAGNA</sequence>
<evidence type="ECO:0000256" key="2">
    <source>
        <dbReference type="ARBA" id="ARBA00022448"/>
    </source>
</evidence>
<evidence type="ECO:0000256" key="4">
    <source>
        <dbReference type="ARBA" id="ARBA00023010"/>
    </source>
</evidence>
<evidence type="ECO:0000313" key="6">
    <source>
        <dbReference type="EMBL" id="MCK7592516.1"/>
    </source>
</evidence>
<dbReference type="Pfam" id="PF02556">
    <property type="entry name" value="SecB"/>
    <property type="match status" value="1"/>
</dbReference>
<dbReference type="NCBIfam" id="TIGR00809">
    <property type="entry name" value="secB"/>
    <property type="match status" value="1"/>
</dbReference>
<keyword evidence="5" id="KW-0963">Cytoplasm</keyword>
<accession>A0ABT0GDA5</accession>
<dbReference type="InterPro" id="IPR003708">
    <property type="entry name" value="SecB"/>
</dbReference>
<keyword evidence="7" id="KW-1185">Reference proteome</keyword>
<dbReference type="PANTHER" id="PTHR36918">
    <property type="match status" value="1"/>
</dbReference>
<comment type="function">
    <text evidence="5">One of the proteins required for the normal export of preproteins out of the cell cytoplasm. It is a molecular chaperone that binds to a subset of precursor proteins, maintaining them in a translocation-competent state. It also specifically binds to its receptor SecA.</text>
</comment>
<keyword evidence="5" id="KW-0143">Chaperone</keyword>
<comment type="subunit">
    <text evidence="5">Homotetramer, a dimer of dimers. One homotetramer interacts with 1 SecA dimer.</text>
</comment>
<gene>
    <name evidence="5 6" type="primary">secB</name>
    <name evidence="6" type="ORF">M0G41_02405</name>
</gene>
<evidence type="ECO:0000256" key="3">
    <source>
        <dbReference type="ARBA" id="ARBA00022927"/>
    </source>
</evidence>
<organism evidence="6 7">
    <name type="scientific">Pseudomarimonas salicorniae</name>
    <dbReference type="NCBI Taxonomy" id="2933270"/>
    <lineage>
        <taxon>Bacteria</taxon>
        <taxon>Pseudomonadati</taxon>
        <taxon>Pseudomonadota</taxon>
        <taxon>Gammaproteobacteria</taxon>
        <taxon>Lysobacterales</taxon>
        <taxon>Lysobacteraceae</taxon>
        <taxon>Pseudomarimonas</taxon>
    </lineage>
</organism>
<dbReference type="RefSeq" id="WP_248204709.1">
    <property type="nucleotide sequence ID" value="NZ_JALNMH010000001.1"/>
</dbReference>
<comment type="subcellular location">
    <subcellularLocation>
        <location evidence="5">Cytoplasm</location>
    </subcellularLocation>
</comment>
<name>A0ABT0GDA5_9GAMM</name>
<comment type="caution">
    <text evidence="6">The sequence shown here is derived from an EMBL/GenBank/DDBJ whole genome shotgun (WGS) entry which is preliminary data.</text>
</comment>
<keyword evidence="2 5" id="KW-0813">Transport</keyword>
<reference evidence="6" key="1">
    <citation type="submission" date="2022-04" db="EMBL/GenBank/DDBJ databases">
        <title>Lysobacter sp. CAU 1642 isolated from sea sand.</title>
        <authorList>
            <person name="Kim W."/>
        </authorList>
    </citation>
    <scope>NUCLEOTIDE SEQUENCE</scope>
    <source>
        <strain evidence="6">CAU 1642</strain>
    </source>
</reference>
<evidence type="ECO:0000256" key="1">
    <source>
        <dbReference type="ARBA" id="ARBA00009990"/>
    </source>
</evidence>
<dbReference type="HAMAP" id="MF_00821">
    <property type="entry name" value="SecB"/>
    <property type="match status" value="1"/>
</dbReference>